<name>A0ABS3YKC0_9BACT</name>
<comment type="caution">
    <text evidence="3">The sequence shown here is derived from an EMBL/GenBank/DDBJ whole genome shotgun (WGS) entry which is preliminary data.</text>
</comment>
<protein>
    <recommendedName>
        <fullName evidence="2">DUF3108 domain-containing protein</fullName>
    </recommendedName>
</protein>
<dbReference type="InterPro" id="IPR049279">
    <property type="entry name" value="DUF3108-like"/>
</dbReference>
<evidence type="ECO:0000256" key="1">
    <source>
        <dbReference type="SAM" id="SignalP"/>
    </source>
</evidence>
<feature type="chain" id="PRO_5046267386" description="DUF3108 domain-containing protein" evidence="1">
    <location>
        <begin position="20"/>
        <end position="231"/>
    </location>
</feature>
<dbReference type="EMBL" id="JAGHKP010000004">
    <property type="protein sequence ID" value="MBO9154885.1"/>
    <property type="molecule type" value="Genomic_DNA"/>
</dbReference>
<gene>
    <name evidence="3" type="ORF">J7I43_21835</name>
</gene>
<accession>A0ABS3YKC0</accession>
<dbReference type="RefSeq" id="WP_209147997.1">
    <property type="nucleotide sequence ID" value="NZ_JAGHKP010000004.1"/>
</dbReference>
<keyword evidence="1" id="KW-0732">Signal</keyword>
<keyword evidence="4" id="KW-1185">Reference proteome</keyword>
<dbReference type="Proteomes" id="UP000679126">
    <property type="component" value="Unassembled WGS sequence"/>
</dbReference>
<organism evidence="3 4">
    <name type="scientific">Chitinophaga chungangae</name>
    <dbReference type="NCBI Taxonomy" id="2821488"/>
    <lineage>
        <taxon>Bacteria</taxon>
        <taxon>Pseudomonadati</taxon>
        <taxon>Bacteroidota</taxon>
        <taxon>Chitinophagia</taxon>
        <taxon>Chitinophagales</taxon>
        <taxon>Chitinophagaceae</taxon>
        <taxon>Chitinophaga</taxon>
    </lineage>
</organism>
<feature type="domain" description="DUF3108" evidence="2">
    <location>
        <begin position="33"/>
        <end position="224"/>
    </location>
</feature>
<sequence length="231" mass="24953">MLRFWITSLFLCAAFGASAQDCKSYYYMLSHSEVEMSILDGNGEPVGKQLIKVGDVKNEGGEMVSSFTSTLTMKNGKTMGQGQGTFKCGGSGISVDLKMMMPSGPMAGQQASLKGSDGFLVYPSRLSVGQTLQDASFTMDTETNGMKMTMKYKVTGRTVAGKEKVTTDAGSWECYRITYTGNFTMIMMGNEIPMNFTGTEWFAPGFGVVKSENTGKNGEKIGGMLITKLTK</sequence>
<proteinExistence type="predicted"/>
<evidence type="ECO:0000313" key="4">
    <source>
        <dbReference type="Proteomes" id="UP000679126"/>
    </source>
</evidence>
<evidence type="ECO:0000313" key="3">
    <source>
        <dbReference type="EMBL" id="MBO9154885.1"/>
    </source>
</evidence>
<dbReference type="Gene3D" id="2.40.360.20">
    <property type="match status" value="1"/>
</dbReference>
<reference evidence="4" key="1">
    <citation type="submission" date="2021-03" db="EMBL/GenBank/DDBJ databases">
        <title>Assistant Professor.</title>
        <authorList>
            <person name="Huq M.A."/>
        </authorList>
    </citation>
    <scope>NUCLEOTIDE SEQUENCE [LARGE SCALE GENOMIC DNA]</scope>
    <source>
        <strain evidence="4">MAH-28</strain>
    </source>
</reference>
<evidence type="ECO:0000259" key="2">
    <source>
        <dbReference type="Pfam" id="PF21347"/>
    </source>
</evidence>
<feature type="signal peptide" evidence="1">
    <location>
        <begin position="1"/>
        <end position="19"/>
    </location>
</feature>
<dbReference type="Pfam" id="PF21347">
    <property type="entry name" value="DUF3108_like"/>
    <property type="match status" value="1"/>
</dbReference>